<name>A0AAV2E104_9ROSI</name>
<organism evidence="2 3">
    <name type="scientific">Linum trigynum</name>
    <dbReference type="NCBI Taxonomy" id="586398"/>
    <lineage>
        <taxon>Eukaryota</taxon>
        <taxon>Viridiplantae</taxon>
        <taxon>Streptophyta</taxon>
        <taxon>Embryophyta</taxon>
        <taxon>Tracheophyta</taxon>
        <taxon>Spermatophyta</taxon>
        <taxon>Magnoliopsida</taxon>
        <taxon>eudicotyledons</taxon>
        <taxon>Gunneridae</taxon>
        <taxon>Pentapetalae</taxon>
        <taxon>rosids</taxon>
        <taxon>fabids</taxon>
        <taxon>Malpighiales</taxon>
        <taxon>Linaceae</taxon>
        <taxon>Linum</taxon>
    </lineage>
</organism>
<dbReference type="EMBL" id="OZ034816">
    <property type="protein sequence ID" value="CAL1379328.1"/>
    <property type="molecule type" value="Genomic_DNA"/>
</dbReference>
<dbReference type="Proteomes" id="UP001497516">
    <property type="component" value="Chromosome 3"/>
</dbReference>
<gene>
    <name evidence="2" type="ORF">LTRI10_LOCUS20855</name>
</gene>
<dbReference type="Pfam" id="PF13966">
    <property type="entry name" value="zf-RVT"/>
    <property type="match status" value="1"/>
</dbReference>
<accession>A0AAV2E104</accession>
<reference evidence="2 3" key="1">
    <citation type="submission" date="2024-04" db="EMBL/GenBank/DDBJ databases">
        <authorList>
            <person name="Fracassetti M."/>
        </authorList>
    </citation>
    <scope>NUCLEOTIDE SEQUENCE [LARGE SCALE GENOMIC DNA]</scope>
</reference>
<feature type="domain" description="Reverse transcriptase zinc-binding" evidence="1">
    <location>
        <begin position="24"/>
        <end position="92"/>
    </location>
</feature>
<evidence type="ECO:0000259" key="1">
    <source>
        <dbReference type="Pfam" id="PF13966"/>
    </source>
</evidence>
<sequence length="158" mass="18455">MAIKEPPEEPEPDEVEDGAGEADEVNWKILWQTNCPPKIRIFLCRIMHNILPTNVNLAKKMEDRLVKDCPYCGMEETIHHRFLECQWSLRMWQSSLWCDRYNYADGESMEKWLNHVITTANPDTAGGISSLLWLLWNERNNRQLNGERLDEAVIAQKA</sequence>
<dbReference type="AlphaFoldDB" id="A0AAV2E104"/>
<evidence type="ECO:0000313" key="3">
    <source>
        <dbReference type="Proteomes" id="UP001497516"/>
    </source>
</evidence>
<keyword evidence="3" id="KW-1185">Reference proteome</keyword>
<dbReference type="InterPro" id="IPR026960">
    <property type="entry name" value="RVT-Znf"/>
</dbReference>
<protein>
    <recommendedName>
        <fullName evidence="1">Reverse transcriptase zinc-binding domain-containing protein</fullName>
    </recommendedName>
</protein>
<proteinExistence type="predicted"/>
<evidence type="ECO:0000313" key="2">
    <source>
        <dbReference type="EMBL" id="CAL1379328.1"/>
    </source>
</evidence>